<comment type="caution">
    <text evidence="3">The sequence shown here is derived from an EMBL/GenBank/DDBJ whole genome shotgun (WGS) entry which is preliminary data.</text>
</comment>
<evidence type="ECO:0000313" key="3">
    <source>
        <dbReference type="EMBL" id="KAK4150783.1"/>
    </source>
</evidence>
<feature type="transmembrane region" description="Helical" evidence="2">
    <location>
        <begin position="106"/>
        <end position="129"/>
    </location>
</feature>
<evidence type="ECO:0000313" key="4">
    <source>
        <dbReference type="Proteomes" id="UP001302745"/>
    </source>
</evidence>
<feature type="compositionally biased region" description="Low complexity" evidence="1">
    <location>
        <begin position="366"/>
        <end position="397"/>
    </location>
</feature>
<feature type="region of interest" description="Disordered" evidence="1">
    <location>
        <begin position="331"/>
        <end position="411"/>
    </location>
</feature>
<evidence type="ECO:0000256" key="2">
    <source>
        <dbReference type="SAM" id="Phobius"/>
    </source>
</evidence>
<feature type="transmembrane region" description="Helical" evidence="2">
    <location>
        <begin position="149"/>
        <end position="169"/>
    </location>
</feature>
<accession>A0AAN6VFZ9</accession>
<dbReference type="AlphaFoldDB" id="A0AAN6VFZ9"/>
<proteinExistence type="predicted"/>
<feature type="transmembrane region" description="Helical" evidence="2">
    <location>
        <begin position="181"/>
        <end position="203"/>
    </location>
</feature>
<feature type="compositionally biased region" description="Low complexity" evidence="1">
    <location>
        <begin position="332"/>
        <end position="344"/>
    </location>
</feature>
<keyword evidence="2" id="KW-0472">Membrane</keyword>
<keyword evidence="2" id="KW-0812">Transmembrane</keyword>
<feature type="compositionally biased region" description="Pro residues" evidence="1">
    <location>
        <begin position="45"/>
        <end position="58"/>
    </location>
</feature>
<name>A0AAN6VFZ9_9PEZI</name>
<protein>
    <submittedName>
        <fullName evidence="3">Uncharacterized protein</fullName>
    </submittedName>
</protein>
<gene>
    <name evidence="3" type="ORF">C8A00DRAFT_36610</name>
</gene>
<feature type="transmembrane region" description="Helical" evidence="2">
    <location>
        <begin position="232"/>
        <end position="253"/>
    </location>
</feature>
<feature type="compositionally biased region" description="Polar residues" evidence="1">
    <location>
        <begin position="26"/>
        <end position="40"/>
    </location>
</feature>
<reference evidence="3" key="2">
    <citation type="submission" date="2023-05" db="EMBL/GenBank/DDBJ databases">
        <authorList>
            <consortium name="Lawrence Berkeley National Laboratory"/>
            <person name="Steindorff A."/>
            <person name="Hensen N."/>
            <person name="Bonometti L."/>
            <person name="Westerberg I."/>
            <person name="Brannstrom I.O."/>
            <person name="Guillou S."/>
            <person name="Cros-Aarteil S."/>
            <person name="Calhoun S."/>
            <person name="Haridas S."/>
            <person name="Kuo A."/>
            <person name="Mondo S."/>
            <person name="Pangilinan J."/>
            <person name="Riley R."/>
            <person name="Labutti K."/>
            <person name="Andreopoulos B."/>
            <person name="Lipzen A."/>
            <person name="Chen C."/>
            <person name="Yanf M."/>
            <person name="Daum C."/>
            <person name="Ng V."/>
            <person name="Clum A."/>
            <person name="Ohm R."/>
            <person name="Martin F."/>
            <person name="Silar P."/>
            <person name="Natvig D."/>
            <person name="Lalanne C."/>
            <person name="Gautier V."/>
            <person name="Ament-Velasquez S.L."/>
            <person name="Kruys A."/>
            <person name="Hutchinson M.I."/>
            <person name="Powell A.J."/>
            <person name="Barry K."/>
            <person name="Miller A.N."/>
            <person name="Grigoriev I.V."/>
            <person name="Debuchy R."/>
            <person name="Gladieux P."/>
            <person name="Thoren M.H."/>
            <person name="Johannesson H."/>
        </authorList>
    </citation>
    <scope>NUCLEOTIDE SEQUENCE</scope>
    <source>
        <strain evidence="3">CBS 538.74</strain>
    </source>
</reference>
<dbReference type="Proteomes" id="UP001302745">
    <property type="component" value="Unassembled WGS sequence"/>
</dbReference>
<keyword evidence="4" id="KW-1185">Reference proteome</keyword>
<sequence length="411" mass="44837">MAGDDSTAAEPRPGESGQEQEKFQAENESSQRQTERGTQQESEEPSPPLPPRPVPVLPPSHQEMLKSQPAPPLHQGVHFGPLPVEDPDYPFDVERPHYPRWHMTKLALFALSYVICVVIFGVCIALGFFNAPYSTPYFGEPVEYEFGTSATAAGLAVLVTTIELLRTWLSTRRQGMHPGSLVAFHLIIWLLALVAVVVTTLFATNSADYGDYDYPRADRIVLRSQSQVYEQILLGFDCVLLAIHFVLFVGACVETNRLQRAKRKVVVVRVPVQVGAPYPGGQYYGPPQSFVPQPGAQPGQYPFQMMAQVPPAAAAYGGYYAPAPQQMNWATSQQQSMPGMMQGGYVPAATPALSSSNPARHSGREQSAPALASSSGSRRSQRLAQAQATTQPTTDSQEPAKPEEPVSERTT</sequence>
<dbReference type="EMBL" id="MU857051">
    <property type="protein sequence ID" value="KAK4150783.1"/>
    <property type="molecule type" value="Genomic_DNA"/>
</dbReference>
<reference evidence="3" key="1">
    <citation type="journal article" date="2023" name="Mol. Phylogenet. Evol.">
        <title>Genome-scale phylogeny and comparative genomics of the fungal order Sordariales.</title>
        <authorList>
            <person name="Hensen N."/>
            <person name="Bonometti L."/>
            <person name="Westerberg I."/>
            <person name="Brannstrom I.O."/>
            <person name="Guillou S."/>
            <person name="Cros-Aarteil S."/>
            <person name="Calhoun S."/>
            <person name="Haridas S."/>
            <person name="Kuo A."/>
            <person name="Mondo S."/>
            <person name="Pangilinan J."/>
            <person name="Riley R."/>
            <person name="LaButti K."/>
            <person name="Andreopoulos B."/>
            <person name="Lipzen A."/>
            <person name="Chen C."/>
            <person name="Yan M."/>
            <person name="Daum C."/>
            <person name="Ng V."/>
            <person name="Clum A."/>
            <person name="Steindorff A."/>
            <person name="Ohm R.A."/>
            <person name="Martin F."/>
            <person name="Silar P."/>
            <person name="Natvig D.O."/>
            <person name="Lalanne C."/>
            <person name="Gautier V."/>
            <person name="Ament-Velasquez S.L."/>
            <person name="Kruys A."/>
            <person name="Hutchinson M.I."/>
            <person name="Powell A.J."/>
            <person name="Barry K."/>
            <person name="Miller A.N."/>
            <person name="Grigoriev I.V."/>
            <person name="Debuchy R."/>
            <person name="Gladieux P."/>
            <person name="Hiltunen Thoren M."/>
            <person name="Johannesson H."/>
        </authorList>
    </citation>
    <scope>NUCLEOTIDE SEQUENCE</scope>
    <source>
        <strain evidence="3">CBS 538.74</strain>
    </source>
</reference>
<feature type="compositionally biased region" description="Basic and acidic residues" evidence="1">
    <location>
        <begin position="398"/>
        <end position="411"/>
    </location>
</feature>
<evidence type="ECO:0000256" key="1">
    <source>
        <dbReference type="SAM" id="MobiDB-lite"/>
    </source>
</evidence>
<keyword evidence="2" id="KW-1133">Transmembrane helix</keyword>
<feature type="region of interest" description="Disordered" evidence="1">
    <location>
        <begin position="1"/>
        <end position="81"/>
    </location>
</feature>
<organism evidence="3 4">
    <name type="scientific">Chaetomidium leptoderma</name>
    <dbReference type="NCBI Taxonomy" id="669021"/>
    <lineage>
        <taxon>Eukaryota</taxon>
        <taxon>Fungi</taxon>
        <taxon>Dikarya</taxon>
        <taxon>Ascomycota</taxon>
        <taxon>Pezizomycotina</taxon>
        <taxon>Sordariomycetes</taxon>
        <taxon>Sordariomycetidae</taxon>
        <taxon>Sordariales</taxon>
        <taxon>Chaetomiaceae</taxon>
        <taxon>Chaetomidium</taxon>
    </lineage>
</organism>